<evidence type="ECO:0000256" key="6">
    <source>
        <dbReference type="SAM" id="Phobius"/>
    </source>
</evidence>
<feature type="transmembrane region" description="Helical" evidence="6">
    <location>
        <begin position="272"/>
        <end position="291"/>
    </location>
</feature>
<feature type="binding site" description="axial binding residue" evidence="5">
    <location>
        <position position="438"/>
    </location>
    <ligand>
        <name>heme</name>
        <dbReference type="ChEBI" id="CHEBI:30413"/>
    </ligand>
    <ligandPart>
        <name>Fe</name>
        <dbReference type="ChEBI" id="CHEBI:18248"/>
    </ligandPart>
</feature>
<keyword evidence="6" id="KW-1133">Transmembrane helix</keyword>
<dbReference type="InterPro" id="IPR050529">
    <property type="entry name" value="CYP450_sterol_14alpha_dmase"/>
</dbReference>
<dbReference type="GO" id="GO:0020037">
    <property type="term" value="F:heme binding"/>
    <property type="evidence" value="ECO:0007669"/>
    <property type="project" value="InterPro"/>
</dbReference>
<dbReference type="InterPro" id="IPR002401">
    <property type="entry name" value="Cyt_P450_E_grp-I"/>
</dbReference>
<dbReference type="OrthoDB" id="1055148at2759"/>
<keyword evidence="2 5" id="KW-0349">Heme</keyword>
<keyword evidence="7" id="KW-0503">Monooxygenase</keyword>
<comment type="cofactor">
    <cofactor evidence="5">
        <name>heme</name>
        <dbReference type="ChEBI" id="CHEBI:30413"/>
    </cofactor>
</comment>
<protein>
    <submittedName>
        <fullName evidence="7">Cytochrome P450 monooxygenase</fullName>
    </submittedName>
</protein>
<organism evidence="7 8">
    <name type="scientific">Trichoderma parareesei</name>
    <name type="common">Filamentous fungus</name>
    <dbReference type="NCBI Taxonomy" id="858221"/>
    <lineage>
        <taxon>Eukaryota</taxon>
        <taxon>Fungi</taxon>
        <taxon>Dikarya</taxon>
        <taxon>Ascomycota</taxon>
        <taxon>Pezizomycotina</taxon>
        <taxon>Sordariomycetes</taxon>
        <taxon>Hypocreomycetidae</taxon>
        <taxon>Hypocreales</taxon>
        <taxon>Hypocreaceae</taxon>
        <taxon>Trichoderma</taxon>
    </lineage>
</organism>
<keyword evidence="6" id="KW-0472">Membrane</keyword>
<dbReference type="Proteomes" id="UP000219286">
    <property type="component" value="Unassembled WGS sequence"/>
</dbReference>
<accession>A0A2H2ZJZ7</accession>
<evidence type="ECO:0000256" key="1">
    <source>
        <dbReference type="ARBA" id="ARBA00010617"/>
    </source>
</evidence>
<dbReference type="Pfam" id="PF00067">
    <property type="entry name" value="p450"/>
    <property type="match status" value="1"/>
</dbReference>
<dbReference type="PANTHER" id="PTHR24304">
    <property type="entry name" value="CYTOCHROME P450 FAMILY 7"/>
    <property type="match status" value="1"/>
</dbReference>
<comment type="caution">
    <text evidence="7">The sequence shown here is derived from an EMBL/GenBank/DDBJ whole genome shotgun (WGS) entry which is preliminary data.</text>
</comment>
<reference evidence="7 8" key="1">
    <citation type="journal article" date="2015" name="Genome Announc.">
        <title>Genome sequence and annotation of Trichoderma parareesei, the ancestor of the cellulase producer Trichoderma reesei.</title>
        <authorList>
            <person name="Yang D."/>
            <person name="Pomraning K."/>
            <person name="Kopchinskiy A."/>
            <person name="Karimi Aghcheh R."/>
            <person name="Atanasova L."/>
            <person name="Chenthamara K."/>
            <person name="Baker S.E."/>
            <person name="Zhang R."/>
            <person name="Shen Q."/>
            <person name="Freitag M."/>
            <person name="Kubicek C.P."/>
            <person name="Druzhinina I.S."/>
        </authorList>
    </citation>
    <scope>NUCLEOTIDE SEQUENCE [LARGE SCALE GENOMIC DNA]</scope>
    <source>
        <strain evidence="7 8">CBS 125925</strain>
    </source>
</reference>
<keyword evidence="8" id="KW-1185">Reference proteome</keyword>
<dbReference type="SUPFAM" id="SSF48264">
    <property type="entry name" value="Cytochrome P450"/>
    <property type="match status" value="1"/>
</dbReference>
<evidence type="ECO:0000313" key="7">
    <source>
        <dbReference type="EMBL" id="OTA01045.1"/>
    </source>
</evidence>
<dbReference type="AlphaFoldDB" id="A0A2H2ZJZ7"/>
<keyword evidence="4 5" id="KW-0408">Iron</keyword>
<keyword evidence="3 5" id="KW-0479">Metal-binding</keyword>
<dbReference type="GO" id="GO:0004497">
    <property type="term" value="F:monooxygenase activity"/>
    <property type="evidence" value="ECO:0007669"/>
    <property type="project" value="UniProtKB-KW"/>
</dbReference>
<keyword evidence="7" id="KW-0560">Oxidoreductase</keyword>
<dbReference type="PANTHER" id="PTHR24304:SF2">
    <property type="entry name" value="24-HYDROXYCHOLESTEROL 7-ALPHA-HYDROXYLASE"/>
    <property type="match status" value="1"/>
</dbReference>
<keyword evidence="6" id="KW-0812">Transmembrane</keyword>
<evidence type="ECO:0000256" key="4">
    <source>
        <dbReference type="ARBA" id="ARBA00023004"/>
    </source>
</evidence>
<dbReference type="InterPro" id="IPR001128">
    <property type="entry name" value="Cyt_P450"/>
</dbReference>
<dbReference type="PRINTS" id="PR00463">
    <property type="entry name" value="EP450I"/>
</dbReference>
<proteinExistence type="inferred from homology"/>
<dbReference type="GO" id="GO:0016705">
    <property type="term" value="F:oxidoreductase activity, acting on paired donors, with incorporation or reduction of molecular oxygen"/>
    <property type="evidence" value="ECO:0007669"/>
    <property type="project" value="InterPro"/>
</dbReference>
<gene>
    <name evidence="7" type="ORF">A9Z42_0013500</name>
</gene>
<name>A0A2H2ZJZ7_TRIPA</name>
<evidence type="ECO:0000256" key="2">
    <source>
        <dbReference type="ARBA" id="ARBA00022617"/>
    </source>
</evidence>
<dbReference type="Gene3D" id="1.10.630.10">
    <property type="entry name" value="Cytochrome P450"/>
    <property type="match status" value="1"/>
</dbReference>
<evidence type="ECO:0000256" key="5">
    <source>
        <dbReference type="PIRSR" id="PIRSR602401-1"/>
    </source>
</evidence>
<dbReference type="GO" id="GO:0005506">
    <property type="term" value="F:iron ion binding"/>
    <property type="evidence" value="ECO:0007669"/>
    <property type="project" value="InterPro"/>
</dbReference>
<comment type="similarity">
    <text evidence="1">Belongs to the cytochrome P450 family.</text>
</comment>
<evidence type="ECO:0000256" key="3">
    <source>
        <dbReference type="ARBA" id="ARBA00022723"/>
    </source>
</evidence>
<evidence type="ECO:0000313" key="8">
    <source>
        <dbReference type="Proteomes" id="UP000219286"/>
    </source>
</evidence>
<feature type="transmembrane region" description="Helical" evidence="6">
    <location>
        <begin position="15"/>
        <end position="35"/>
    </location>
</feature>
<sequence>MGFFKVSTLASPQQWPASALILVAATLIVLLMRLLRRPDLPSGASWTEKGLPLFGSFNFFTKRGDFLREGSRKSPNGHFNFYYGAYPIIALSGEAARASYFTTRGLDLSAGFRKLFSAGPDIDAMLGCNMSAYFIVLFKRLTGKEHLVSCLPYLINDAEASFSAIDTAAPMDPFVVLWNVLYKMTHRTVGCHEVADDPALQEKTMRYYEKLDKSSAIQVMFPWLPTPTKLTKLWAGAKLHMLFGDIIRERRRTGRKAQDTMQILMDRGESDLLSSAFIIGALFAGLINTGVQSAWILCYLAHDPVWYAKVREEVDSVVAKYRTSKEQTPVDVLRDLSLEAWESEFPCIDLGVRDSIRLNLMGASIRQNTSGKDITIGDTGVVVPKDAFAVYSVADVHMDEATYRDPLKWDPARYLPDRAEDKKQQHGYIGWGTGLHPCLGMRIAKLELFVSTAVFFAMFDFKAVDRNGNPTTEPLPRYDANALSAKRMVDTVFFKCERRF</sequence>
<dbReference type="EMBL" id="LFMI01000174">
    <property type="protein sequence ID" value="OTA01045.1"/>
    <property type="molecule type" value="Genomic_DNA"/>
</dbReference>
<dbReference type="InterPro" id="IPR036396">
    <property type="entry name" value="Cyt_P450_sf"/>
</dbReference>